<keyword evidence="1" id="KW-0472">Membrane</keyword>
<proteinExistence type="predicted"/>
<feature type="transmembrane region" description="Helical" evidence="1">
    <location>
        <begin position="7"/>
        <end position="28"/>
    </location>
</feature>
<keyword evidence="1" id="KW-1133">Transmembrane helix</keyword>
<evidence type="ECO:0000313" key="3">
    <source>
        <dbReference type="EMBL" id="OGC34138.1"/>
    </source>
</evidence>
<organism evidence="3 4">
    <name type="scientific">candidate division WOR-1 bacterium RIFOXYB2_FULL_48_7</name>
    <dbReference type="NCBI Taxonomy" id="1802583"/>
    <lineage>
        <taxon>Bacteria</taxon>
        <taxon>Bacillati</taxon>
        <taxon>Saganbacteria</taxon>
    </lineage>
</organism>
<evidence type="ECO:0000256" key="1">
    <source>
        <dbReference type="SAM" id="Phobius"/>
    </source>
</evidence>
<dbReference type="InterPro" id="IPR055729">
    <property type="entry name" value="DUF7305"/>
</dbReference>
<accession>A0A1F4TN60</accession>
<dbReference type="Proteomes" id="UP000178951">
    <property type="component" value="Unassembled WGS sequence"/>
</dbReference>
<dbReference type="Pfam" id="PF23981">
    <property type="entry name" value="DUF7305"/>
    <property type="match status" value="1"/>
</dbReference>
<feature type="domain" description="DUF7305" evidence="2">
    <location>
        <begin position="214"/>
        <end position="381"/>
    </location>
</feature>
<protein>
    <recommendedName>
        <fullName evidence="2">DUF7305 domain-containing protein</fullName>
    </recommendedName>
</protein>
<evidence type="ECO:0000259" key="2">
    <source>
        <dbReference type="Pfam" id="PF23981"/>
    </source>
</evidence>
<name>A0A1F4TN60_UNCSA</name>
<dbReference type="AlphaFoldDB" id="A0A1F4TN60"/>
<evidence type="ECO:0000313" key="4">
    <source>
        <dbReference type="Proteomes" id="UP000178951"/>
    </source>
</evidence>
<sequence length="410" mass="42933">MRKGQIIITSIFVMVAVGIISALAVSLVSGQNIASTRNYYGLQALNIAEGGMRYLVATTLAADSDFSDNPALGPIALGSGSFSVAYASQTMRNCVVQVTGTANGVSRTIQAEFKKGGLPFGFDYALCALDPSATLYITNSAAVYGDFYYNGAVVMTNSAKLQNGTMYSDSLTLQNSATCASWESIIDPLEPITFDTTYYENLLNETDHGAGSALNLSSGTMNLSGGTYYYTSINVSNTARINGPGTIVATTGNFNLSNTARLGDNITVIVKGTATFSNNSRVGANFHIIADGSISINNGQAIPSEALLYSNGDVVFNNSSTFAGVILAPSGSVTSLNSTTFNGLLYANSINMTNSTRLNGSVVVNQVGTFANSTVVTYDPSKLPSTIPFGFENGGESSAGFTITDWKEVY</sequence>
<reference evidence="3 4" key="1">
    <citation type="journal article" date="2016" name="Nat. Commun.">
        <title>Thousands of microbial genomes shed light on interconnected biogeochemical processes in an aquifer system.</title>
        <authorList>
            <person name="Anantharaman K."/>
            <person name="Brown C.T."/>
            <person name="Hug L.A."/>
            <person name="Sharon I."/>
            <person name="Castelle C.J."/>
            <person name="Probst A.J."/>
            <person name="Thomas B.C."/>
            <person name="Singh A."/>
            <person name="Wilkins M.J."/>
            <person name="Karaoz U."/>
            <person name="Brodie E.L."/>
            <person name="Williams K.H."/>
            <person name="Hubbard S.S."/>
            <person name="Banfield J.F."/>
        </authorList>
    </citation>
    <scope>NUCLEOTIDE SEQUENCE [LARGE SCALE GENOMIC DNA]</scope>
</reference>
<dbReference type="EMBL" id="MEUF01000048">
    <property type="protein sequence ID" value="OGC34138.1"/>
    <property type="molecule type" value="Genomic_DNA"/>
</dbReference>
<dbReference type="STRING" id="1802583.A2311_01865"/>
<comment type="caution">
    <text evidence="3">The sequence shown here is derived from an EMBL/GenBank/DDBJ whole genome shotgun (WGS) entry which is preliminary data.</text>
</comment>
<gene>
    <name evidence="3" type="ORF">A2311_01865</name>
</gene>
<keyword evidence="1" id="KW-0812">Transmembrane</keyword>